<dbReference type="InterPro" id="IPR036249">
    <property type="entry name" value="Thioredoxin-like_sf"/>
</dbReference>
<dbReference type="CDD" id="cd02968">
    <property type="entry name" value="SCO"/>
    <property type="match status" value="1"/>
</dbReference>
<dbReference type="SUPFAM" id="SSF52833">
    <property type="entry name" value="Thioredoxin-like"/>
    <property type="match status" value="1"/>
</dbReference>
<keyword evidence="5" id="KW-0812">Transmembrane</keyword>
<name>A0A316AIP4_9BACT</name>
<dbReference type="Gene3D" id="3.40.30.10">
    <property type="entry name" value="Glutaredoxin"/>
    <property type="match status" value="1"/>
</dbReference>
<evidence type="ECO:0000313" key="7">
    <source>
        <dbReference type="EMBL" id="PWJ57109.1"/>
    </source>
</evidence>
<comment type="caution">
    <text evidence="7">The sequence shown here is derived from an EMBL/GenBank/DDBJ whole genome shotgun (WGS) entry which is preliminary data.</text>
</comment>
<dbReference type="PROSITE" id="PS51257">
    <property type="entry name" value="PROKAR_LIPOPROTEIN"/>
    <property type="match status" value="1"/>
</dbReference>
<evidence type="ECO:0000256" key="1">
    <source>
        <dbReference type="ARBA" id="ARBA00010996"/>
    </source>
</evidence>
<keyword evidence="4" id="KW-1015">Disulfide bond</keyword>
<dbReference type="RefSeq" id="WP_109675356.1">
    <property type="nucleotide sequence ID" value="NZ_QGDT01000008.1"/>
</dbReference>
<dbReference type="PANTHER" id="PTHR12151">
    <property type="entry name" value="ELECTRON TRANSPORT PROTIN SCO1/SENC FAMILY MEMBER"/>
    <property type="match status" value="1"/>
</dbReference>
<dbReference type="EMBL" id="QGDT01000008">
    <property type="protein sequence ID" value="PWJ57109.1"/>
    <property type="molecule type" value="Genomic_DNA"/>
</dbReference>
<sequence length="222" mass="25288">MNINNRLKRHGVLDLGIILLIAVFITSCSKTEKKLPIFGERDWVTKTVDGKEVVDTIYHQIPAFKFVNQNSDTITEASVADKIYVADFFFTSCPTICPVMKRQMLKVHEAFKDNDQLKILSHTIDPDHDTPEVLNTFAKDLGVTGDQWWFLTGPKEQIYEIGQKFYMTPAQADSTAQGGYIHGGYFILCDKDRHVRGMYDGTTEEGTQKLITDINILLKEYE</sequence>
<evidence type="ECO:0000259" key="6">
    <source>
        <dbReference type="PROSITE" id="PS51352"/>
    </source>
</evidence>
<dbReference type="InterPro" id="IPR013766">
    <property type="entry name" value="Thioredoxin_domain"/>
</dbReference>
<dbReference type="PROSITE" id="PS51352">
    <property type="entry name" value="THIOREDOXIN_2"/>
    <property type="match status" value="1"/>
</dbReference>
<dbReference type="Pfam" id="PF02630">
    <property type="entry name" value="SCO1-SenC"/>
    <property type="match status" value="1"/>
</dbReference>
<dbReference type="InterPro" id="IPR003782">
    <property type="entry name" value="SCO1/SenC"/>
</dbReference>
<dbReference type="OrthoDB" id="9811998at2"/>
<feature type="disulfide bond" description="Redox-active" evidence="4">
    <location>
        <begin position="93"/>
        <end position="97"/>
    </location>
</feature>
<accession>A0A316AIP4</accession>
<dbReference type="AlphaFoldDB" id="A0A316AIP4"/>
<reference evidence="7 8" key="1">
    <citation type="submission" date="2018-03" db="EMBL/GenBank/DDBJ databases">
        <title>Genomic Encyclopedia of Archaeal and Bacterial Type Strains, Phase II (KMG-II): from individual species to whole genera.</title>
        <authorList>
            <person name="Goeker M."/>
        </authorList>
    </citation>
    <scope>NUCLEOTIDE SEQUENCE [LARGE SCALE GENOMIC DNA]</scope>
    <source>
        <strain evidence="7 8">DSM 100346</strain>
    </source>
</reference>
<evidence type="ECO:0000313" key="8">
    <source>
        <dbReference type="Proteomes" id="UP000245880"/>
    </source>
</evidence>
<feature type="binding site" evidence="3">
    <location>
        <position position="182"/>
    </location>
    <ligand>
        <name>Cu cation</name>
        <dbReference type="ChEBI" id="CHEBI:23378"/>
    </ligand>
</feature>
<evidence type="ECO:0000256" key="2">
    <source>
        <dbReference type="ARBA" id="ARBA00023008"/>
    </source>
</evidence>
<keyword evidence="5" id="KW-0472">Membrane</keyword>
<keyword evidence="8" id="KW-1185">Reference proteome</keyword>
<keyword evidence="5" id="KW-1133">Transmembrane helix</keyword>
<proteinExistence type="inferred from homology"/>
<protein>
    <submittedName>
        <fullName evidence="7">Protein SCO1/2</fullName>
    </submittedName>
</protein>
<evidence type="ECO:0000256" key="5">
    <source>
        <dbReference type="SAM" id="Phobius"/>
    </source>
</evidence>
<feature type="binding site" evidence="3">
    <location>
        <position position="93"/>
    </location>
    <ligand>
        <name>Cu cation</name>
        <dbReference type="ChEBI" id="CHEBI:23378"/>
    </ligand>
</feature>
<feature type="domain" description="Thioredoxin" evidence="6">
    <location>
        <begin position="55"/>
        <end position="219"/>
    </location>
</feature>
<dbReference type="Proteomes" id="UP000245880">
    <property type="component" value="Unassembled WGS sequence"/>
</dbReference>
<feature type="binding site" evidence="3">
    <location>
        <position position="97"/>
    </location>
    <ligand>
        <name>Cu cation</name>
        <dbReference type="ChEBI" id="CHEBI:23378"/>
    </ligand>
</feature>
<comment type="similarity">
    <text evidence="1">Belongs to the SCO1/2 family.</text>
</comment>
<evidence type="ECO:0000256" key="4">
    <source>
        <dbReference type="PIRSR" id="PIRSR603782-2"/>
    </source>
</evidence>
<feature type="transmembrane region" description="Helical" evidence="5">
    <location>
        <begin position="12"/>
        <end position="27"/>
    </location>
</feature>
<dbReference type="GO" id="GO:0046872">
    <property type="term" value="F:metal ion binding"/>
    <property type="evidence" value="ECO:0007669"/>
    <property type="project" value="UniProtKB-KW"/>
</dbReference>
<evidence type="ECO:0000256" key="3">
    <source>
        <dbReference type="PIRSR" id="PIRSR603782-1"/>
    </source>
</evidence>
<keyword evidence="2 3" id="KW-0186">Copper</keyword>
<keyword evidence="3" id="KW-0479">Metal-binding</keyword>
<dbReference type="PANTHER" id="PTHR12151:SF25">
    <property type="entry name" value="LINALOOL DEHYDRATASE_ISOMERASE DOMAIN-CONTAINING PROTEIN"/>
    <property type="match status" value="1"/>
</dbReference>
<gene>
    <name evidence="7" type="ORF">CLV98_10829</name>
</gene>
<organism evidence="7 8">
    <name type="scientific">Dyadobacter jejuensis</name>
    <dbReference type="NCBI Taxonomy" id="1082580"/>
    <lineage>
        <taxon>Bacteria</taxon>
        <taxon>Pseudomonadati</taxon>
        <taxon>Bacteroidota</taxon>
        <taxon>Cytophagia</taxon>
        <taxon>Cytophagales</taxon>
        <taxon>Spirosomataceae</taxon>
        <taxon>Dyadobacter</taxon>
    </lineage>
</organism>